<accession>A0A410WYC0</accession>
<dbReference type="SMART" id="SM00860">
    <property type="entry name" value="SMI1_KNR4"/>
    <property type="match status" value="1"/>
</dbReference>
<dbReference type="KEGG" id="pchi:PC41400_17795"/>
<dbReference type="Proteomes" id="UP001527202">
    <property type="component" value="Unassembled WGS sequence"/>
</dbReference>
<dbReference type="InterPro" id="IPR018958">
    <property type="entry name" value="Knr4/Smi1-like_dom"/>
</dbReference>
<feature type="domain" description="Knr4/Smi1-like" evidence="1">
    <location>
        <begin position="22"/>
        <end position="146"/>
    </location>
</feature>
<evidence type="ECO:0000313" key="4">
    <source>
        <dbReference type="Proteomes" id="UP000288943"/>
    </source>
</evidence>
<dbReference type="SUPFAM" id="SSF160631">
    <property type="entry name" value="SMI1/KNR4-like"/>
    <property type="match status" value="1"/>
</dbReference>
<name>A0A410WYC0_9BACL</name>
<dbReference type="RefSeq" id="WP_042226525.1">
    <property type="nucleotide sequence ID" value="NZ_CP026520.1"/>
</dbReference>
<dbReference type="InterPro" id="IPR037883">
    <property type="entry name" value="Knr4/Smi1-like_sf"/>
</dbReference>
<sequence>MYERLADKLKTTTALKWFPGHGAEESWIAEAEEELGFSLPPSYRWWLIHYGNASLNGGNILTLVSPEHREYVDSDLLYIHRLNKEEEWLVSRFPHRLDLFVPDDDELYYFDTSSKNEQGEFPIMRYDLMNDLIETYALTFAEFLEQLIDERS</sequence>
<dbReference type="EMBL" id="CP026520">
    <property type="protein sequence ID" value="QAV19418.1"/>
    <property type="molecule type" value="Genomic_DNA"/>
</dbReference>
<evidence type="ECO:0000313" key="5">
    <source>
        <dbReference type="Proteomes" id="UP001527202"/>
    </source>
</evidence>
<evidence type="ECO:0000313" key="3">
    <source>
        <dbReference type="EMBL" id="QAV19418.1"/>
    </source>
</evidence>
<dbReference type="GeneID" id="95376650"/>
<evidence type="ECO:0000259" key="1">
    <source>
        <dbReference type="SMART" id="SM00860"/>
    </source>
</evidence>
<dbReference type="AlphaFoldDB" id="A0A410WYC0"/>
<dbReference type="Proteomes" id="UP000288943">
    <property type="component" value="Chromosome"/>
</dbReference>
<proteinExistence type="predicted"/>
<dbReference type="EMBL" id="JAMDMJ010000013">
    <property type="protein sequence ID" value="MCY9596398.1"/>
    <property type="molecule type" value="Genomic_DNA"/>
</dbReference>
<organism evidence="3 4">
    <name type="scientific">Paenibacillus chitinolyticus</name>
    <dbReference type="NCBI Taxonomy" id="79263"/>
    <lineage>
        <taxon>Bacteria</taxon>
        <taxon>Bacillati</taxon>
        <taxon>Bacillota</taxon>
        <taxon>Bacilli</taxon>
        <taxon>Bacillales</taxon>
        <taxon>Paenibacillaceae</taxon>
        <taxon>Paenibacillus</taxon>
    </lineage>
</organism>
<evidence type="ECO:0000313" key="2">
    <source>
        <dbReference type="EMBL" id="MCY9596398.1"/>
    </source>
</evidence>
<dbReference type="Gene3D" id="3.40.1580.10">
    <property type="entry name" value="SMI1/KNR4-like"/>
    <property type="match status" value="1"/>
</dbReference>
<dbReference type="Pfam" id="PF14568">
    <property type="entry name" value="SUKH_6"/>
    <property type="match status" value="1"/>
</dbReference>
<keyword evidence="5" id="KW-1185">Reference proteome</keyword>
<dbReference type="OrthoDB" id="5880263at2"/>
<protein>
    <submittedName>
        <fullName evidence="2">SMI1/KNR4 family protein</fullName>
    </submittedName>
</protein>
<reference evidence="3 4" key="1">
    <citation type="submission" date="2018-01" db="EMBL/GenBank/DDBJ databases">
        <title>The whole genome sequencing and assembly of Paenibacillus chitinolyticus KCCM 41400 strain.</title>
        <authorList>
            <person name="Kim J.-Y."/>
            <person name="Park M.-K."/>
            <person name="Lee Y.-J."/>
            <person name="Yi H."/>
            <person name="Bahn Y.-S."/>
            <person name="Kim J.F."/>
            <person name="Lee D.-W."/>
        </authorList>
    </citation>
    <scope>NUCLEOTIDE SEQUENCE [LARGE SCALE GENOMIC DNA]</scope>
    <source>
        <strain evidence="3 4">KCCM 41400</strain>
    </source>
</reference>
<gene>
    <name evidence="2" type="ORF">M5X16_11505</name>
    <name evidence="3" type="ORF">PC41400_17795</name>
</gene>
<reference evidence="2 5" key="2">
    <citation type="submission" date="2022-05" db="EMBL/GenBank/DDBJ databases">
        <title>Genome Sequencing of Bee-Associated Microbes.</title>
        <authorList>
            <person name="Dunlap C."/>
        </authorList>
    </citation>
    <scope>NUCLEOTIDE SEQUENCE [LARGE SCALE GENOMIC DNA]</scope>
    <source>
        <strain evidence="2 5">NRRL B-23120</strain>
    </source>
</reference>